<dbReference type="SMART" id="SM00479">
    <property type="entry name" value="EXOIII"/>
    <property type="match status" value="1"/>
</dbReference>
<keyword evidence="5 9" id="KW-0269">Exonuclease</keyword>
<keyword evidence="6" id="KW-0539">Nucleus</keyword>
<evidence type="ECO:0000313" key="10">
    <source>
        <dbReference type="Proteomes" id="UP000076874"/>
    </source>
</evidence>
<evidence type="ECO:0000313" key="9">
    <source>
        <dbReference type="EMBL" id="OAA60966.1"/>
    </source>
</evidence>
<dbReference type="CDD" id="cd06145">
    <property type="entry name" value="REX1_like"/>
    <property type="match status" value="1"/>
</dbReference>
<comment type="subcellular location">
    <subcellularLocation>
        <location evidence="1">Nucleus</location>
    </subcellularLocation>
</comment>
<evidence type="ECO:0000256" key="5">
    <source>
        <dbReference type="ARBA" id="ARBA00022839"/>
    </source>
</evidence>
<dbReference type="OrthoDB" id="206335at2759"/>
<dbReference type="SUPFAM" id="SSF53098">
    <property type="entry name" value="Ribonuclease H-like"/>
    <property type="match status" value="1"/>
</dbReference>
<comment type="similarity">
    <text evidence="2">Belongs to the REXO1/REXO3 family.</text>
</comment>
<feature type="region of interest" description="Disordered" evidence="7">
    <location>
        <begin position="1"/>
        <end position="154"/>
    </location>
</feature>
<name>A0A167TUQ0_9HYPO</name>
<dbReference type="InterPro" id="IPR047021">
    <property type="entry name" value="REXO1/3/4-like"/>
</dbReference>
<accession>A0A167TUQ0</accession>
<keyword evidence="3" id="KW-0540">Nuclease</keyword>
<dbReference type="InterPro" id="IPR034922">
    <property type="entry name" value="REX1-like_exo"/>
</dbReference>
<evidence type="ECO:0000256" key="3">
    <source>
        <dbReference type="ARBA" id="ARBA00022722"/>
    </source>
</evidence>
<dbReference type="GO" id="GO:0003676">
    <property type="term" value="F:nucleic acid binding"/>
    <property type="evidence" value="ECO:0007669"/>
    <property type="project" value="InterPro"/>
</dbReference>
<reference evidence="9 10" key="1">
    <citation type="journal article" date="2016" name="Genome Biol. Evol.">
        <title>Divergent and convergent evolution of fungal pathogenicity.</title>
        <authorList>
            <person name="Shang Y."/>
            <person name="Xiao G."/>
            <person name="Zheng P."/>
            <person name="Cen K."/>
            <person name="Zhan S."/>
            <person name="Wang C."/>
        </authorList>
    </citation>
    <scope>NUCLEOTIDE SEQUENCE [LARGE SCALE GENOMIC DNA]</scope>
    <source>
        <strain evidence="9 10">RCEF 264</strain>
    </source>
</reference>
<evidence type="ECO:0000256" key="2">
    <source>
        <dbReference type="ARBA" id="ARBA00006357"/>
    </source>
</evidence>
<dbReference type="AlphaFoldDB" id="A0A167TUQ0"/>
<evidence type="ECO:0000256" key="6">
    <source>
        <dbReference type="ARBA" id="ARBA00023242"/>
    </source>
</evidence>
<comment type="caution">
    <text evidence="9">The sequence shown here is derived from an EMBL/GenBank/DDBJ whole genome shotgun (WGS) entry which is preliminary data.</text>
</comment>
<feature type="compositionally biased region" description="Basic and acidic residues" evidence="7">
    <location>
        <begin position="92"/>
        <end position="103"/>
    </location>
</feature>
<feature type="compositionally biased region" description="Low complexity" evidence="7">
    <location>
        <begin position="31"/>
        <end position="40"/>
    </location>
</feature>
<sequence>MSSAATLAEANVDADVVSKTAGEGSVDETSSRGTGDSSGSVAGTKRSRSDTEQEDAVAAAAALSLTTRTNDDDGEMENGGADRKKKKKRRKDRENGDAMEKVSENSVSTGDDAGALDGNRAGTGGENDWQTIRHGRPTPKLKKPPKKDSGNYPSIAFSKNARLQSKIQVSDLRNLVTYIFADGTAPQWIGVHHRPSFRKIVAIMVPGLEEAMFRPDVDFTRWAREEDGSVRALERWTAAAQRAQSAAATPEDDCYPRPLKKATLVPALRPFADVFPQLWPVRARGNERYATLFSPVATFLTAPLPKKSAEEKREHKGPRPHQHGSGSGAHVKHKDVRTRITEFLATPEEYLANEFVLHPAMLPDAAARAAFADEPGWVHTDVTTLSDGDVPEAEIEQGSITAGRAIYAVDCEMCKAAGDRFVLTRVSVLAWDGTVVLDELVLPDEPIVDYLTPYSGITAAMLAPVTTTLQDVQKRLLALLDARAILVGHSLDSDCKALQLTHPFVVDTSLVYPHPLAPVKKHALRWLAAKYLNRTIQAGHGTARGHDSVEDARTCLDLVKLKCEKGKDWASSNAAYPEGAGGEGAGENLFHRLARAGTAYRCQGGPAATGGLATGKSTAAVDWGDARRTLCGEAGIVLGGCRSDADVEAGVLRAVHGDPDGAVVPGGGADFVWARFRELEALQGWWNRNKLATLAAASDDQGPPSREMLQALLDIDEARAKEEAAAAETETEGEPATSNLLERCVRSVARRIERIHAQLPPCTALLVFSGSGDPRAMSRLQAQRAQHKREYHTPGVKWDEISVSWTDDEQQLLQRAVRRAREGIAFVTVK</sequence>
<dbReference type="InterPro" id="IPR013520">
    <property type="entry name" value="Ribonucl_H"/>
</dbReference>
<gene>
    <name evidence="9" type="ORF">SPI_04990</name>
</gene>
<evidence type="ECO:0000256" key="1">
    <source>
        <dbReference type="ARBA" id="ARBA00004123"/>
    </source>
</evidence>
<dbReference type="FunFam" id="3.30.420.10:FF:000019">
    <property type="entry name" value="RNA exonuclease NEF-sp"/>
    <property type="match status" value="1"/>
</dbReference>
<dbReference type="STRING" id="1081102.A0A167TUQ0"/>
<dbReference type="InterPro" id="IPR036397">
    <property type="entry name" value="RNaseH_sf"/>
</dbReference>
<dbReference type="PANTHER" id="PTHR12801">
    <property type="entry name" value="RNA EXONUCLEASE REXO1 / RECO3 FAMILY MEMBER-RELATED"/>
    <property type="match status" value="1"/>
</dbReference>
<feature type="compositionally biased region" description="Basic residues" evidence="7">
    <location>
        <begin position="133"/>
        <end position="145"/>
    </location>
</feature>
<protein>
    <submittedName>
        <fullName evidence="9">RNA exonuclease 4</fullName>
    </submittedName>
</protein>
<feature type="domain" description="Exonuclease" evidence="8">
    <location>
        <begin position="405"/>
        <end position="568"/>
    </location>
</feature>
<proteinExistence type="inferred from homology"/>
<feature type="region of interest" description="Disordered" evidence="7">
    <location>
        <begin position="304"/>
        <end position="333"/>
    </location>
</feature>
<dbReference type="EMBL" id="AZHD01000008">
    <property type="protein sequence ID" value="OAA60966.1"/>
    <property type="molecule type" value="Genomic_DNA"/>
</dbReference>
<evidence type="ECO:0000256" key="4">
    <source>
        <dbReference type="ARBA" id="ARBA00022801"/>
    </source>
</evidence>
<organism evidence="9 10">
    <name type="scientific">Niveomyces insectorum RCEF 264</name>
    <dbReference type="NCBI Taxonomy" id="1081102"/>
    <lineage>
        <taxon>Eukaryota</taxon>
        <taxon>Fungi</taxon>
        <taxon>Dikarya</taxon>
        <taxon>Ascomycota</taxon>
        <taxon>Pezizomycotina</taxon>
        <taxon>Sordariomycetes</taxon>
        <taxon>Hypocreomycetidae</taxon>
        <taxon>Hypocreales</taxon>
        <taxon>Cordycipitaceae</taxon>
        <taxon>Niveomyces</taxon>
    </lineage>
</organism>
<dbReference type="GO" id="GO:0005634">
    <property type="term" value="C:nucleus"/>
    <property type="evidence" value="ECO:0007669"/>
    <property type="project" value="UniProtKB-SubCell"/>
</dbReference>
<keyword evidence="4" id="KW-0378">Hydrolase</keyword>
<dbReference type="Gene3D" id="3.30.420.10">
    <property type="entry name" value="Ribonuclease H-like superfamily/Ribonuclease H"/>
    <property type="match status" value="1"/>
</dbReference>
<dbReference type="GO" id="GO:0004527">
    <property type="term" value="F:exonuclease activity"/>
    <property type="evidence" value="ECO:0007669"/>
    <property type="project" value="UniProtKB-KW"/>
</dbReference>
<dbReference type="PANTHER" id="PTHR12801:SF115">
    <property type="entry name" value="FI18136P1-RELATED"/>
    <property type="match status" value="1"/>
</dbReference>
<dbReference type="Proteomes" id="UP000076874">
    <property type="component" value="Unassembled WGS sequence"/>
</dbReference>
<evidence type="ECO:0000256" key="7">
    <source>
        <dbReference type="SAM" id="MobiDB-lite"/>
    </source>
</evidence>
<dbReference type="InterPro" id="IPR012337">
    <property type="entry name" value="RNaseH-like_sf"/>
</dbReference>
<evidence type="ECO:0000259" key="8">
    <source>
        <dbReference type="SMART" id="SM00479"/>
    </source>
</evidence>
<keyword evidence="10" id="KW-1185">Reference proteome</keyword>